<dbReference type="InterPro" id="IPR050275">
    <property type="entry name" value="PGM_Phosphatase"/>
</dbReference>
<dbReference type="GO" id="GO:0005737">
    <property type="term" value="C:cytoplasm"/>
    <property type="evidence" value="ECO:0007669"/>
    <property type="project" value="TreeGrafter"/>
</dbReference>
<dbReference type="Pfam" id="PF00300">
    <property type="entry name" value="His_Phos_1"/>
    <property type="match status" value="1"/>
</dbReference>
<organism evidence="1">
    <name type="scientific">Lotharella globosa</name>
    <dbReference type="NCBI Taxonomy" id="91324"/>
    <lineage>
        <taxon>Eukaryota</taxon>
        <taxon>Sar</taxon>
        <taxon>Rhizaria</taxon>
        <taxon>Cercozoa</taxon>
        <taxon>Chlorarachniophyceae</taxon>
        <taxon>Lotharella</taxon>
    </lineage>
</organism>
<gene>
    <name evidence="1" type="ORF">LGLO00237_LOCUS6680</name>
</gene>
<dbReference type="PANTHER" id="PTHR48100">
    <property type="entry name" value="BROAD-SPECIFICITY PHOSPHATASE YOR283W-RELATED"/>
    <property type="match status" value="1"/>
</dbReference>
<dbReference type="GO" id="GO:0016791">
    <property type="term" value="F:phosphatase activity"/>
    <property type="evidence" value="ECO:0007669"/>
    <property type="project" value="TreeGrafter"/>
</dbReference>
<accession>A0A7S3YK87</accession>
<dbReference type="InterPro" id="IPR029033">
    <property type="entry name" value="His_PPase_superfam"/>
</dbReference>
<dbReference type="InterPro" id="IPR013078">
    <property type="entry name" value="His_Pase_superF_clade-1"/>
</dbReference>
<protein>
    <recommendedName>
        <fullName evidence="2">Phosphoglycerate mutase-like protein</fullName>
    </recommendedName>
</protein>
<evidence type="ECO:0008006" key="2">
    <source>
        <dbReference type="Google" id="ProtNLM"/>
    </source>
</evidence>
<evidence type="ECO:0000313" key="1">
    <source>
        <dbReference type="EMBL" id="CAE0654201.1"/>
    </source>
</evidence>
<dbReference type="AlphaFoldDB" id="A0A7S3YK87"/>
<dbReference type="SMART" id="SM00855">
    <property type="entry name" value="PGAM"/>
    <property type="match status" value="1"/>
</dbReference>
<dbReference type="EMBL" id="HBIV01008867">
    <property type="protein sequence ID" value="CAE0654201.1"/>
    <property type="molecule type" value="Transcribed_RNA"/>
</dbReference>
<proteinExistence type="predicted"/>
<dbReference type="SUPFAM" id="SSF53254">
    <property type="entry name" value="Phosphoglycerate mutase-like"/>
    <property type="match status" value="1"/>
</dbReference>
<dbReference type="PANTHER" id="PTHR48100:SF1">
    <property type="entry name" value="HISTIDINE PHOSPHATASE FAMILY PROTEIN-RELATED"/>
    <property type="match status" value="1"/>
</dbReference>
<sequence length="280" mass="32188">MGAKMGRCCGTTTLHNHEEQEKETHLRFLQAASAAKQEDWIIRMKASRYVPTETLARGTKLIYFVRHGQGYHNLAAAESKFRCDCREENTGNCPYLDAELTDPKLTPLGVKQANKLARITKELKLQPEIVYLSPLCRAIQTGLVGFTHLIEEKSVSVPFVAAPGAREQSGLHMCDKRRNLKDIKEEFPQVDFEHIKDNKDTLFTPERESDEDLLERAYMFMVELGNRPEDVIVVCSHSTWLLAVFQCVLDIENQDFKRWFQTGEMRAVIVRWEQPEDESI</sequence>
<reference evidence="1" key="1">
    <citation type="submission" date="2021-01" db="EMBL/GenBank/DDBJ databases">
        <authorList>
            <person name="Corre E."/>
            <person name="Pelletier E."/>
            <person name="Niang G."/>
            <person name="Scheremetjew M."/>
            <person name="Finn R."/>
            <person name="Kale V."/>
            <person name="Holt S."/>
            <person name="Cochrane G."/>
            <person name="Meng A."/>
            <person name="Brown T."/>
            <person name="Cohen L."/>
        </authorList>
    </citation>
    <scope>NUCLEOTIDE SEQUENCE</scope>
    <source>
        <strain evidence="1">CCCM811</strain>
    </source>
</reference>
<dbReference type="CDD" id="cd07067">
    <property type="entry name" value="HP_PGM_like"/>
    <property type="match status" value="1"/>
</dbReference>
<name>A0A7S3YK87_9EUKA</name>
<dbReference type="Gene3D" id="3.40.50.1240">
    <property type="entry name" value="Phosphoglycerate mutase-like"/>
    <property type="match status" value="1"/>
</dbReference>